<keyword evidence="4" id="KW-0064">Aspartyl protease</keyword>
<dbReference type="GO" id="GO:0031505">
    <property type="term" value="P:fungal-type cell wall organization"/>
    <property type="evidence" value="ECO:0007669"/>
    <property type="project" value="TreeGrafter"/>
</dbReference>
<keyword evidence="6" id="KW-0865">Zymogen</keyword>
<dbReference type="PANTHER" id="PTHR47965:SF12">
    <property type="entry name" value="ASPARTIC PROTEINASE 3-RELATED"/>
    <property type="match status" value="1"/>
</dbReference>
<feature type="domain" description="Peptidase A1" evidence="8">
    <location>
        <begin position="1"/>
        <end position="335"/>
    </location>
</feature>
<dbReference type="InterPro" id="IPR001461">
    <property type="entry name" value="Aspartic_peptidase_A1"/>
</dbReference>
<dbReference type="Gene3D" id="2.40.70.10">
    <property type="entry name" value="Acid Proteases"/>
    <property type="match status" value="2"/>
</dbReference>
<sequence>MFAMSRVLLAAMAFVALSFSAVVRDQQDQTGHHELLPSTSSPVSNSPGVLQMELSPHADAALLKKRKSSNPLLNVISGYTIAIRTGNTTGEFYTDDLAIGGAIITGQQFAVANESYLNDFGVMGIGWGYGVDTSYYNVIDQLYVQGITYSRAFSLDLASVDVAKGLNSPVVTVSSLSSSGSIIFGGIDTMRYIGSLRKIPMILYYLSPDGYPRYWIYLDAITINLPNSTLPTPISTSTTTTTPSRFTSLFGIVKGRTEADLLSLSKDPSFKNLRPFSVRPGGVDASEHKEIHGFYKERTGLMKVVEATVMPLLRRVGRGMVSPTRELGAFLTGLAMGDGKPLEGRGVEGEGRTVANVGFRRLAGVP</sequence>
<protein>
    <recommendedName>
        <fullName evidence="8">Peptidase A1 domain-containing protein</fullName>
    </recommendedName>
</protein>
<evidence type="ECO:0000313" key="9">
    <source>
        <dbReference type="EMBL" id="KAF4624875.1"/>
    </source>
</evidence>
<dbReference type="GO" id="GO:0006508">
    <property type="term" value="P:proteolysis"/>
    <property type="evidence" value="ECO:0007669"/>
    <property type="project" value="UniProtKB-KW"/>
</dbReference>
<comment type="similarity">
    <text evidence="1">Belongs to the peptidase A1 family.</text>
</comment>
<evidence type="ECO:0000256" key="5">
    <source>
        <dbReference type="ARBA" id="ARBA00022801"/>
    </source>
</evidence>
<name>A0A8H4R7K1_9HELO</name>
<gene>
    <name evidence="9" type="ORF">G7Y89_g13295</name>
</gene>
<dbReference type="GO" id="GO:0004190">
    <property type="term" value="F:aspartic-type endopeptidase activity"/>
    <property type="evidence" value="ECO:0007669"/>
    <property type="project" value="UniProtKB-KW"/>
</dbReference>
<dbReference type="SUPFAM" id="SSF50630">
    <property type="entry name" value="Acid proteases"/>
    <property type="match status" value="1"/>
</dbReference>
<reference evidence="9 10" key="1">
    <citation type="submission" date="2020-03" db="EMBL/GenBank/DDBJ databases">
        <title>Draft Genome Sequence of Cudoniella acicularis.</title>
        <authorList>
            <person name="Buettner E."/>
            <person name="Kellner H."/>
        </authorList>
    </citation>
    <scope>NUCLEOTIDE SEQUENCE [LARGE SCALE GENOMIC DNA]</scope>
    <source>
        <strain evidence="9 10">DSM 108380</strain>
    </source>
</reference>
<dbReference type="Proteomes" id="UP000566819">
    <property type="component" value="Unassembled WGS sequence"/>
</dbReference>
<dbReference type="GO" id="GO:0005576">
    <property type="term" value="C:extracellular region"/>
    <property type="evidence" value="ECO:0007669"/>
    <property type="project" value="TreeGrafter"/>
</dbReference>
<accession>A0A8H4R7K1</accession>
<evidence type="ECO:0000256" key="4">
    <source>
        <dbReference type="ARBA" id="ARBA00022750"/>
    </source>
</evidence>
<dbReference type="AlphaFoldDB" id="A0A8H4R7K1"/>
<evidence type="ECO:0000256" key="2">
    <source>
        <dbReference type="ARBA" id="ARBA00022670"/>
    </source>
</evidence>
<dbReference type="InterPro" id="IPR021109">
    <property type="entry name" value="Peptidase_aspartic_dom_sf"/>
</dbReference>
<evidence type="ECO:0000259" key="8">
    <source>
        <dbReference type="PROSITE" id="PS51767"/>
    </source>
</evidence>
<dbReference type="PANTHER" id="PTHR47965">
    <property type="entry name" value="ASPARTYL PROTEASE-RELATED"/>
    <property type="match status" value="1"/>
</dbReference>
<keyword evidence="10" id="KW-1185">Reference proteome</keyword>
<comment type="caution">
    <text evidence="9">The sequence shown here is derived from an EMBL/GenBank/DDBJ whole genome shotgun (WGS) entry which is preliminary data.</text>
</comment>
<feature type="signal peptide" evidence="7">
    <location>
        <begin position="1"/>
        <end position="20"/>
    </location>
</feature>
<feature type="chain" id="PRO_5034800970" description="Peptidase A1 domain-containing protein" evidence="7">
    <location>
        <begin position="21"/>
        <end position="366"/>
    </location>
</feature>
<dbReference type="Pfam" id="PF00026">
    <property type="entry name" value="Asp"/>
    <property type="match status" value="1"/>
</dbReference>
<dbReference type="InterPro" id="IPR033121">
    <property type="entry name" value="PEPTIDASE_A1"/>
</dbReference>
<evidence type="ECO:0000256" key="6">
    <source>
        <dbReference type="ARBA" id="ARBA00023145"/>
    </source>
</evidence>
<dbReference type="GO" id="GO:0009277">
    <property type="term" value="C:fungal-type cell wall"/>
    <property type="evidence" value="ECO:0007669"/>
    <property type="project" value="TreeGrafter"/>
</dbReference>
<proteinExistence type="inferred from homology"/>
<dbReference type="EMBL" id="JAAMPI010001530">
    <property type="protein sequence ID" value="KAF4624875.1"/>
    <property type="molecule type" value="Genomic_DNA"/>
</dbReference>
<evidence type="ECO:0000256" key="7">
    <source>
        <dbReference type="SAM" id="SignalP"/>
    </source>
</evidence>
<keyword evidence="2" id="KW-0645">Protease</keyword>
<dbReference type="OrthoDB" id="9975943at2759"/>
<evidence type="ECO:0000313" key="10">
    <source>
        <dbReference type="Proteomes" id="UP000566819"/>
    </source>
</evidence>
<evidence type="ECO:0000256" key="1">
    <source>
        <dbReference type="ARBA" id="ARBA00007447"/>
    </source>
</evidence>
<dbReference type="PROSITE" id="PS51767">
    <property type="entry name" value="PEPTIDASE_A1"/>
    <property type="match status" value="1"/>
</dbReference>
<keyword evidence="5" id="KW-0378">Hydrolase</keyword>
<evidence type="ECO:0000256" key="3">
    <source>
        <dbReference type="ARBA" id="ARBA00022729"/>
    </source>
</evidence>
<organism evidence="9 10">
    <name type="scientific">Cudoniella acicularis</name>
    <dbReference type="NCBI Taxonomy" id="354080"/>
    <lineage>
        <taxon>Eukaryota</taxon>
        <taxon>Fungi</taxon>
        <taxon>Dikarya</taxon>
        <taxon>Ascomycota</taxon>
        <taxon>Pezizomycotina</taxon>
        <taxon>Leotiomycetes</taxon>
        <taxon>Helotiales</taxon>
        <taxon>Tricladiaceae</taxon>
        <taxon>Cudoniella</taxon>
    </lineage>
</organism>
<keyword evidence="3 7" id="KW-0732">Signal</keyword>